<dbReference type="Gene3D" id="3.40.630.30">
    <property type="match status" value="1"/>
</dbReference>
<accession>A0A5B2ZDI9</accession>
<dbReference type="PANTHER" id="PTHR43328:SF1">
    <property type="entry name" value="N-ACETYLTRANSFERASE DOMAIN-CONTAINING PROTEIN"/>
    <property type="match status" value="1"/>
</dbReference>
<dbReference type="GO" id="GO:0016747">
    <property type="term" value="F:acyltransferase activity, transferring groups other than amino-acyl groups"/>
    <property type="evidence" value="ECO:0007669"/>
    <property type="project" value="InterPro"/>
</dbReference>
<dbReference type="PANTHER" id="PTHR43328">
    <property type="entry name" value="ACETYLTRANSFERASE-RELATED"/>
    <property type="match status" value="1"/>
</dbReference>
<reference evidence="2 3" key="2">
    <citation type="submission" date="2019-09" db="EMBL/GenBank/DDBJ databases">
        <authorList>
            <person name="Mazur A."/>
        </authorList>
    </citation>
    <scope>NUCLEOTIDE SEQUENCE [LARGE SCALE GENOMIC DNA]</scope>
    <source>
        <strain evidence="2 3">3729k</strain>
    </source>
</reference>
<protein>
    <submittedName>
        <fullName evidence="2">GNAT family N-acetyltransferase</fullName>
    </submittedName>
</protein>
<feature type="domain" description="N-acetyltransferase" evidence="1">
    <location>
        <begin position="12"/>
        <end position="179"/>
    </location>
</feature>
<evidence type="ECO:0000313" key="3">
    <source>
        <dbReference type="Proteomes" id="UP000322165"/>
    </source>
</evidence>
<dbReference type="Pfam" id="PF13302">
    <property type="entry name" value="Acetyltransf_3"/>
    <property type="match status" value="1"/>
</dbReference>
<comment type="caution">
    <text evidence="2">The sequence shown here is derived from an EMBL/GenBank/DDBJ whole genome shotgun (WGS) entry which is preliminary data.</text>
</comment>
<organism evidence="2 3">
    <name type="scientific">Arenimonas fontis</name>
    <dbReference type="NCBI Taxonomy" id="2608255"/>
    <lineage>
        <taxon>Bacteria</taxon>
        <taxon>Pseudomonadati</taxon>
        <taxon>Pseudomonadota</taxon>
        <taxon>Gammaproteobacteria</taxon>
        <taxon>Lysobacterales</taxon>
        <taxon>Lysobacteraceae</taxon>
        <taxon>Arenimonas</taxon>
    </lineage>
</organism>
<reference evidence="2 3" key="1">
    <citation type="submission" date="2019-09" db="EMBL/GenBank/DDBJ databases">
        <title>Arenimonas chukotkensis sp. nov., a bacterium isolated from Chukotka hot spring, Arctic region, Russia.</title>
        <authorList>
            <person name="Zayulina K.S."/>
            <person name="Prokofeva M.I."/>
            <person name="Elcheninov A.G."/>
            <person name="Novikov A."/>
            <person name="Kochetkova T.V."/>
            <person name="Kublanov I.V."/>
        </authorList>
    </citation>
    <scope>NUCLEOTIDE SEQUENCE [LARGE SCALE GENOMIC DNA]</scope>
    <source>
        <strain evidence="2 3">3729k</strain>
    </source>
</reference>
<sequence>MNAPLDIDFGLGRIRPWVRSDRDALVRHANSPNVARYTSTRFPHPYTCEAADAWFDFLEGQDDPEAYAIEVDGEAMGGIGIRRGENEYAHSGELGYWLGEAAWGRGIATAAVRAFVPAMMARWNLLRLNAFVVTGNVASCRVLEKAGFVLEGVQKAKAIRGGRVQDHAMYGLVDSSRLPLR</sequence>
<evidence type="ECO:0000259" key="1">
    <source>
        <dbReference type="PROSITE" id="PS51186"/>
    </source>
</evidence>
<dbReference type="Proteomes" id="UP000322165">
    <property type="component" value="Unassembled WGS sequence"/>
</dbReference>
<dbReference type="RefSeq" id="WP_149859794.1">
    <property type="nucleotide sequence ID" value="NZ_VUOD01000002.1"/>
</dbReference>
<name>A0A5B2ZDI9_9GAMM</name>
<keyword evidence="3" id="KW-1185">Reference proteome</keyword>
<dbReference type="InterPro" id="IPR016181">
    <property type="entry name" value="Acyl_CoA_acyltransferase"/>
</dbReference>
<proteinExistence type="predicted"/>
<dbReference type="EMBL" id="VUOD01000002">
    <property type="protein sequence ID" value="KAA2285693.1"/>
    <property type="molecule type" value="Genomic_DNA"/>
</dbReference>
<dbReference type="InterPro" id="IPR000182">
    <property type="entry name" value="GNAT_dom"/>
</dbReference>
<dbReference type="AlphaFoldDB" id="A0A5B2ZDI9"/>
<gene>
    <name evidence="2" type="ORF">F0415_03445</name>
</gene>
<dbReference type="SUPFAM" id="SSF55729">
    <property type="entry name" value="Acyl-CoA N-acyltransferases (Nat)"/>
    <property type="match status" value="1"/>
</dbReference>
<evidence type="ECO:0000313" key="2">
    <source>
        <dbReference type="EMBL" id="KAA2285693.1"/>
    </source>
</evidence>
<dbReference type="PROSITE" id="PS51186">
    <property type="entry name" value="GNAT"/>
    <property type="match status" value="1"/>
</dbReference>
<keyword evidence="2" id="KW-0808">Transferase</keyword>